<proteinExistence type="predicted"/>
<protein>
    <recommendedName>
        <fullName evidence="1">Cyclophilin-like domain-containing protein</fullName>
    </recommendedName>
</protein>
<keyword evidence="2" id="KW-0614">Plasmid</keyword>
<sequence length="155" mass="17711">MLFIVLNTSKVQHSDVEENGHQVEYGSMFQSNEEDSLYMKNKQLVITFGNEQLKATIEHNATTRDLIEQLPMTITMHDLYNRENYVEISGLTVEETNISHYSKGDISYWKPGKAFVIYYKGNQEPLNGLVKMGEILKGVELLENYPGDIEVTISS</sequence>
<dbReference type="EMBL" id="CP017081">
    <property type="protein sequence ID" value="AOH57392.1"/>
    <property type="molecule type" value="Genomic_DNA"/>
</dbReference>
<dbReference type="KEGG" id="bmur:ABE28_023885"/>
<dbReference type="Pfam" id="PF18050">
    <property type="entry name" value="Cyclophil_like2"/>
    <property type="match status" value="1"/>
</dbReference>
<feature type="domain" description="Cyclophilin-like" evidence="1">
    <location>
        <begin position="46"/>
        <end position="154"/>
    </location>
</feature>
<dbReference type="AlphaFoldDB" id="A0A1B3XVZ8"/>
<name>A0A1B3XVZ8_9BACI</name>
<keyword evidence="3" id="KW-1185">Reference proteome</keyword>
<dbReference type="SUPFAM" id="SSF50891">
    <property type="entry name" value="Cyclophilin-like"/>
    <property type="match status" value="1"/>
</dbReference>
<gene>
    <name evidence="2" type="ORF">ABE28_023885</name>
</gene>
<evidence type="ECO:0000313" key="2">
    <source>
        <dbReference type="EMBL" id="AOH57392.1"/>
    </source>
</evidence>
<evidence type="ECO:0000259" key="1">
    <source>
        <dbReference type="Pfam" id="PF18050"/>
    </source>
</evidence>
<geneLocation type="plasmid" evidence="3">
    <name>pg25-68</name>
</geneLocation>
<accession>A0A1B3XVZ8</accession>
<dbReference type="InterPro" id="IPR029000">
    <property type="entry name" value="Cyclophilin-like_dom_sf"/>
</dbReference>
<dbReference type="Gene3D" id="2.40.100.20">
    <property type="match status" value="1"/>
</dbReference>
<reference evidence="2 3" key="1">
    <citation type="submission" date="2016-08" db="EMBL/GenBank/DDBJ databases">
        <title>Complete genome sequence of Bacillus muralis G25-68, a strain with toxicity to nematodes.</title>
        <authorList>
            <person name="Zheng Z."/>
        </authorList>
    </citation>
    <scope>NUCLEOTIDE SEQUENCE [LARGE SCALE GENOMIC DNA]</scope>
    <source>
        <strain evidence="2 3">G25-68</strain>
        <plasmid evidence="3">pg25-68</plasmid>
    </source>
</reference>
<dbReference type="OrthoDB" id="9997at2"/>
<organism evidence="2 3">
    <name type="scientific">Peribacillus muralis</name>
    <dbReference type="NCBI Taxonomy" id="264697"/>
    <lineage>
        <taxon>Bacteria</taxon>
        <taxon>Bacillati</taxon>
        <taxon>Bacillota</taxon>
        <taxon>Bacilli</taxon>
        <taxon>Bacillales</taxon>
        <taxon>Bacillaceae</taxon>
        <taxon>Peribacillus</taxon>
    </lineage>
</organism>
<evidence type="ECO:0000313" key="3">
    <source>
        <dbReference type="Proteomes" id="UP000077926"/>
    </source>
</evidence>
<dbReference type="InterPro" id="IPR041183">
    <property type="entry name" value="Cyclophilin-like"/>
</dbReference>
<dbReference type="Proteomes" id="UP000077926">
    <property type="component" value="Plasmid pG25-68"/>
</dbReference>